<proteinExistence type="predicted"/>
<dbReference type="Pfam" id="PF10282">
    <property type="entry name" value="Lactonase"/>
    <property type="match status" value="1"/>
</dbReference>
<dbReference type="InterPro" id="IPR011964">
    <property type="entry name" value="YVTN_b-propeller_repeat"/>
</dbReference>
<comment type="caution">
    <text evidence="1">The sequence shown here is derived from an EMBL/GenBank/DDBJ whole genome shotgun (WGS) entry which is preliminary data.</text>
</comment>
<name>A0ABV6XXY8_9ACTN</name>
<keyword evidence="2" id="KW-1185">Reference proteome</keyword>
<gene>
    <name evidence="1" type="ORF">ABUW04_32530</name>
</gene>
<protein>
    <submittedName>
        <fullName evidence="1">YncE family protein</fullName>
    </submittedName>
</protein>
<dbReference type="SUPFAM" id="SSF51004">
    <property type="entry name" value="C-terminal (heme d1) domain of cytochrome cd1-nitrite reductase"/>
    <property type="match status" value="1"/>
</dbReference>
<dbReference type="EMBL" id="JBEUKS010000014">
    <property type="protein sequence ID" value="MFC1442982.1"/>
    <property type="molecule type" value="Genomic_DNA"/>
</dbReference>
<sequence length="151" mass="15916">MLDTGTGKQRTLLADQAESNGVAVHPDGTRLYVVNTWHNTLSVISTRTHRVLNRVRVGRTPWQVAVSPDGSRVYVTNSKDDTVSVIDAAHDRVIATVGVKHVPTTVTATASTIWVATNASATIDAIDAKSLEFLGSTALGLTTGPTGLIVA</sequence>
<organism evidence="1 2">
    <name type="scientific">Streptacidiphilus jeojiensis</name>
    <dbReference type="NCBI Taxonomy" id="3229225"/>
    <lineage>
        <taxon>Bacteria</taxon>
        <taxon>Bacillati</taxon>
        <taxon>Actinomycetota</taxon>
        <taxon>Actinomycetes</taxon>
        <taxon>Kitasatosporales</taxon>
        <taxon>Streptomycetaceae</taxon>
        <taxon>Streptacidiphilus</taxon>
    </lineage>
</organism>
<dbReference type="Proteomes" id="UP001592581">
    <property type="component" value="Unassembled WGS sequence"/>
</dbReference>
<evidence type="ECO:0000313" key="1">
    <source>
        <dbReference type="EMBL" id="MFC1442982.1"/>
    </source>
</evidence>
<evidence type="ECO:0000313" key="2">
    <source>
        <dbReference type="Proteomes" id="UP001592581"/>
    </source>
</evidence>
<dbReference type="InterPro" id="IPR019405">
    <property type="entry name" value="Lactonase_7-beta_prop"/>
</dbReference>
<reference evidence="1 2" key="1">
    <citation type="submission" date="2024-06" db="EMBL/GenBank/DDBJ databases">
        <authorList>
            <person name="Lee S.D."/>
        </authorList>
    </citation>
    <scope>NUCLEOTIDE SEQUENCE [LARGE SCALE GENOMIC DNA]</scope>
    <source>
        <strain evidence="1 2">N1-10</strain>
    </source>
</reference>
<dbReference type="InterPro" id="IPR011048">
    <property type="entry name" value="Haem_d1_sf"/>
</dbReference>
<dbReference type="PANTHER" id="PTHR47197">
    <property type="entry name" value="PROTEIN NIRF"/>
    <property type="match status" value="1"/>
</dbReference>
<accession>A0ABV6XXY8</accession>
<dbReference type="InterPro" id="IPR051200">
    <property type="entry name" value="Host-pathogen_enzymatic-act"/>
</dbReference>
<dbReference type="PANTHER" id="PTHR47197:SF3">
    <property type="entry name" value="DIHYDRO-HEME D1 DEHYDROGENASE"/>
    <property type="match status" value="1"/>
</dbReference>
<dbReference type="InterPro" id="IPR015943">
    <property type="entry name" value="WD40/YVTN_repeat-like_dom_sf"/>
</dbReference>
<dbReference type="NCBIfam" id="TIGR02276">
    <property type="entry name" value="beta_rpt_yvtn"/>
    <property type="match status" value="2"/>
</dbReference>
<dbReference type="Gene3D" id="2.130.10.10">
    <property type="entry name" value="YVTN repeat-like/Quinoprotein amine dehydrogenase"/>
    <property type="match status" value="1"/>
</dbReference>